<dbReference type="Pfam" id="PF01872">
    <property type="entry name" value="RibD_C"/>
    <property type="match status" value="1"/>
</dbReference>
<evidence type="ECO:0000313" key="3">
    <source>
        <dbReference type="Proteomes" id="UP000245708"/>
    </source>
</evidence>
<feature type="domain" description="Bacterial bifunctional deaminase-reductase C-terminal" evidence="1">
    <location>
        <begin position="6"/>
        <end position="183"/>
    </location>
</feature>
<evidence type="ECO:0000313" key="2">
    <source>
        <dbReference type="EMBL" id="PWK62030.1"/>
    </source>
</evidence>
<gene>
    <name evidence="2" type="ORF">C7455_10155</name>
</gene>
<dbReference type="InterPro" id="IPR024072">
    <property type="entry name" value="DHFR-like_dom_sf"/>
</dbReference>
<protein>
    <submittedName>
        <fullName evidence="2">Dihydrofolate reductase</fullName>
    </submittedName>
</protein>
<dbReference type="EMBL" id="QGGW01000001">
    <property type="protein sequence ID" value="PWK62030.1"/>
    <property type="molecule type" value="Genomic_DNA"/>
</dbReference>
<dbReference type="SUPFAM" id="SSF53597">
    <property type="entry name" value="Dihydrofolate reductase-like"/>
    <property type="match status" value="1"/>
</dbReference>
<dbReference type="GO" id="GO:0008703">
    <property type="term" value="F:5-amino-6-(5-phosphoribosylamino)uracil reductase activity"/>
    <property type="evidence" value="ECO:0007669"/>
    <property type="project" value="InterPro"/>
</dbReference>
<organism evidence="2 3">
    <name type="scientific">Roseicyclus mahoneyensis</name>
    <dbReference type="NCBI Taxonomy" id="164332"/>
    <lineage>
        <taxon>Bacteria</taxon>
        <taxon>Pseudomonadati</taxon>
        <taxon>Pseudomonadota</taxon>
        <taxon>Alphaproteobacteria</taxon>
        <taxon>Rhodobacterales</taxon>
        <taxon>Roseobacteraceae</taxon>
        <taxon>Roseicyclus</taxon>
    </lineage>
</organism>
<dbReference type="Gene3D" id="3.40.430.10">
    <property type="entry name" value="Dihydrofolate Reductase, subunit A"/>
    <property type="match status" value="1"/>
</dbReference>
<name>A0A316GLH5_9RHOB</name>
<proteinExistence type="predicted"/>
<comment type="caution">
    <text evidence="2">The sequence shown here is derived from an EMBL/GenBank/DDBJ whole genome shotgun (WGS) entry which is preliminary data.</text>
</comment>
<dbReference type="PANTHER" id="PTHR38011:SF11">
    <property type="entry name" value="2,5-DIAMINO-6-RIBOSYLAMINO-4(3H)-PYRIMIDINONE 5'-PHOSPHATE REDUCTASE"/>
    <property type="match status" value="1"/>
</dbReference>
<reference evidence="2 3" key="1">
    <citation type="submission" date="2018-05" db="EMBL/GenBank/DDBJ databases">
        <title>Genomic Encyclopedia of Type Strains, Phase IV (KMG-IV): sequencing the most valuable type-strain genomes for metagenomic binning, comparative biology and taxonomic classification.</title>
        <authorList>
            <person name="Goeker M."/>
        </authorList>
    </citation>
    <scope>NUCLEOTIDE SEQUENCE [LARGE SCALE GENOMIC DNA]</scope>
    <source>
        <strain evidence="2 3">DSM 16097</strain>
    </source>
</reference>
<dbReference type="InterPro" id="IPR050765">
    <property type="entry name" value="Riboflavin_Biosynth_HTPR"/>
</dbReference>
<accession>A0A316GLH5</accession>
<evidence type="ECO:0000259" key="1">
    <source>
        <dbReference type="Pfam" id="PF01872"/>
    </source>
</evidence>
<dbReference type="PANTHER" id="PTHR38011">
    <property type="entry name" value="DIHYDROFOLATE REDUCTASE FAMILY PROTEIN (AFU_ORTHOLOGUE AFUA_8G06820)"/>
    <property type="match status" value="1"/>
</dbReference>
<dbReference type="Proteomes" id="UP000245708">
    <property type="component" value="Unassembled WGS sequence"/>
</dbReference>
<dbReference type="InterPro" id="IPR002734">
    <property type="entry name" value="RibDG_C"/>
</dbReference>
<dbReference type="AlphaFoldDB" id="A0A316GLH5"/>
<sequence length="195" mass="21140">MTRSCVLSMVVSVDGFINGAGGEFIAPDWSADLDAWTAGHAARFDTMLFGRAAWESLAAYWPAAETDPATPPAARDLARFMNGTRKIVFSRTLESAERWANSDIADADVATVLAREKAKPGKDMVIFAGARFAQTALAAGVVDELSLLVIPDLFGHGTRLFEGHALRRKLELVESRPMDTGALLTRYNVREPNGQ</sequence>
<dbReference type="GO" id="GO:0009231">
    <property type="term" value="P:riboflavin biosynthetic process"/>
    <property type="evidence" value="ECO:0007669"/>
    <property type="project" value="InterPro"/>
</dbReference>
<keyword evidence="3" id="KW-1185">Reference proteome</keyword>